<accession>A0A1G4PRA7</accession>
<dbReference type="Proteomes" id="UP000199542">
    <property type="component" value="Unassembled WGS sequence"/>
</dbReference>
<gene>
    <name evidence="1" type="ORF">SAMN02927900_00871</name>
</gene>
<evidence type="ECO:0000313" key="1">
    <source>
        <dbReference type="EMBL" id="SCW34792.1"/>
    </source>
</evidence>
<evidence type="ECO:0000313" key="2">
    <source>
        <dbReference type="Proteomes" id="UP000199542"/>
    </source>
</evidence>
<organism evidence="1 2">
    <name type="scientific">Rhizobium mongolense subsp. loessense</name>
    <dbReference type="NCBI Taxonomy" id="158890"/>
    <lineage>
        <taxon>Bacteria</taxon>
        <taxon>Pseudomonadati</taxon>
        <taxon>Pseudomonadota</taxon>
        <taxon>Alphaproteobacteria</taxon>
        <taxon>Hyphomicrobiales</taxon>
        <taxon>Rhizobiaceae</taxon>
        <taxon>Rhizobium/Agrobacterium group</taxon>
        <taxon>Rhizobium</taxon>
    </lineage>
</organism>
<sequence length="106" mass="11602">MTPGRLGIIYDLHEAAERLHMTPRAVAKVARAAGLCTISGRDFLFTDSDLVEIWNKKRSLSSSSPGPALKTTTSVTRSADKAFSSLLARAIEERQKKSASRRKRAS</sequence>
<reference evidence="1 2" key="1">
    <citation type="submission" date="2016-10" db="EMBL/GenBank/DDBJ databases">
        <authorList>
            <person name="de Groot N.N."/>
        </authorList>
    </citation>
    <scope>NUCLEOTIDE SEQUENCE [LARGE SCALE GENOMIC DNA]</scope>
    <source>
        <strain evidence="1 2">CGMCC 1.3401</strain>
    </source>
</reference>
<dbReference type="AlphaFoldDB" id="A0A1G4PRA7"/>
<protein>
    <submittedName>
        <fullName evidence="1">Uncharacterized protein</fullName>
    </submittedName>
</protein>
<proteinExistence type="predicted"/>
<name>A0A1G4PRA7_9HYPH</name>
<dbReference type="EMBL" id="FMTM01000001">
    <property type="protein sequence ID" value="SCW34792.1"/>
    <property type="molecule type" value="Genomic_DNA"/>
</dbReference>